<keyword evidence="2 4" id="KW-0863">Zinc-finger</keyword>
<dbReference type="PANTHER" id="PTHR10315:SF117">
    <property type="entry name" value="RING-TYPE E3 UBIQUITIN TRANSFERASE"/>
    <property type="match status" value="1"/>
</dbReference>
<dbReference type="OrthoDB" id="6780401at2759"/>
<feature type="domain" description="SIAH-type" evidence="5">
    <location>
        <begin position="60"/>
        <end position="118"/>
    </location>
</feature>
<dbReference type="PANTHER" id="PTHR10315">
    <property type="entry name" value="E3 UBIQUITIN PROTEIN LIGASE SIAH"/>
    <property type="match status" value="1"/>
</dbReference>
<dbReference type="InterPro" id="IPR013083">
    <property type="entry name" value="Znf_RING/FYVE/PHD"/>
</dbReference>
<accession>A0A9P0CX15</accession>
<keyword evidence="7" id="KW-1185">Reference proteome</keyword>
<dbReference type="Proteomes" id="UP001153636">
    <property type="component" value="Chromosome 21"/>
</dbReference>
<evidence type="ECO:0000256" key="4">
    <source>
        <dbReference type="PROSITE-ProRule" id="PRU00455"/>
    </source>
</evidence>
<reference evidence="6" key="1">
    <citation type="submission" date="2022-01" db="EMBL/GenBank/DDBJ databases">
        <authorList>
            <person name="King R."/>
        </authorList>
    </citation>
    <scope>NUCLEOTIDE SEQUENCE</scope>
</reference>
<keyword evidence="3" id="KW-0862">Zinc</keyword>
<dbReference type="GO" id="GO:0008270">
    <property type="term" value="F:zinc ion binding"/>
    <property type="evidence" value="ECO:0007669"/>
    <property type="project" value="UniProtKB-KW"/>
</dbReference>
<evidence type="ECO:0000256" key="1">
    <source>
        <dbReference type="ARBA" id="ARBA00022723"/>
    </source>
</evidence>
<evidence type="ECO:0000256" key="2">
    <source>
        <dbReference type="ARBA" id="ARBA00022771"/>
    </source>
</evidence>
<dbReference type="EMBL" id="OV651833">
    <property type="protein sequence ID" value="CAH1107410.1"/>
    <property type="molecule type" value="Genomic_DNA"/>
</dbReference>
<organism evidence="6 7">
    <name type="scientific">Psylliodes chrysocephalus</name>
    <dbReference type="NCBI Taxonomy" id="3402493"/>
    <lineage>
        <taxon>Eukaryota</taxon>
        <taxon>Metazoa</taxon>
        <taxon>Ecdysozoa</taxon>
        <taxon>Arthropoda</taxon>
        <taxon>Hexapoda</taxon>
        <taxon>Insecta</taxon>
        <taxon>Pterygota</taxon>
        <taxon>Neoptera</taxon>
        <taxon>Endopterygota</taxon>
        <taxon>Coleoptera</taxon>
        <taxon>Polyphaga</taxon>
        <taxon>Cucujiformia</taxon>
        <taxon>Chrysomeloidea</taxon>
        <taxon>Chrysomelidae</taxon>
        <taxon>Galerucinae</taxon>
        <taxon>Alticini</taxon>
        <taxon>Psylliodes</taxon>
    </lineage>
</organism>
<name>A0A9P0CX15_9CUCU</name>
<keyword evidence="1" id="KW-0479">Metal-binding</keyword>
<dbReference type="InterPro" id="IPR052088">
    <property type="entry name" value="E3_ubiquitin-ligase_SINA"/>
</dbReference>
<dbReference type="GO" id="GO:0061630">
    <property type="term" value="F:ubiquitin protein ligase activity"/>
    <property type="evidence" value="ECO:0007669"/>
    <property type="project" value="TreeGrafter"/>
</dbReference>
<dbReference type="AlphaFoldDB" id="A0A9P0CX15"/>
<evidence type="ECO:0000256" key="3">
    <source>
        <dbReference type="ARBA" id="ARBA00022833"/>
    </source>
</evidence>
<dbReference type="PROSITE" id="PS51081">
    <property type="entry name" value="ZF_SIAH"/>
    <property type="match status" value="1"/>
</dbReference>
<evidence type="ECO:0000313" key="7">
    <source>
        <dbReference type="Proteomes" id="UP001153636"/>
    </source>
</evidence>
<protein>
    <recommendedName>
        <fullName evidence="5">SIAH-type domain-containing protein</fullName>
    </recommendedName>
</protein>
<dbReference type="Gene3D" id="3.30.40.10">
    <property type="entry name" value="Zinc/RING finger domain, C3HC4 (zinc finger)"/>
    <property type="match status" value="2"/>
</dbReference>
<dbReference type="GO" id="GO:0005737">
    <property type="term" value="C:cytoplasm"/>
    <property type="evidence" value="ECO:0007669"/>
    <property type="project" value="TreeGrafter"/>
</dbReference>
<gene>
    <name evidence="6" type="ORF">PSYICH_LOCUS8102</name>
</gene>
<proteinExistence type="predicted"/>
<evidence type="ECO:0000259" key="5">
    <source>
        <dbReference type="PROSITE" id="PS51081"/>
    </source>
</evidence>
<dbReference type="SUPFAM" id="SSF49599">
    <property type="entry name" value="TRAF domain-like"/>
    <property type="match status" value="2"/>
</dbReference>
<evidence type="ECO:0000313" key="6">
    <source>
        <dbReference type="EMBL" id="CAH1107410.1"/>
    </source>
</evidence>
<sequence>MAFIIPDSILETLICHACSKYLSVKPVIVYPNRRVKCGRCARSKRQSDGAVSLYGAIAEKCLFKCVNRFDGCRELLTYSQVRNHEKVCASKVYQCPICVNNHEFPTFLLVKHFNDKHRECILDVPVLFLNIDKYSETSLVYFYRLEDNVFFLHLYVSRMEELIKVNVSYLGNSKAANDITQQITMTSEKNLFEYSSKIKSCSVFGKNNDFFSIKIKNDLNSVFIKFKLIFKNLQLISVPLSTGLNNSNNSIDFNLLGISSTVVSFKPAVQTPFSRKIFLSSNFQLTFPKISLSKCNFAIVESDIIYFLHCFNCQDICWRGLSRDSLILKFYFSKKFSHSICYYCFQMLKHENKVHENDYMISNFHRDMLKNIEFYCKWNCGQTFKADYHLGHEESCELQPLQHCPEQNCNFRGTIVEIASHMVAHPGKEICAYSNFYITGLFNRNMFVFTQNEFVRITILNDSGLNISIALCEYDNKNNSKKKPIALLFDDNKYFLMTFQNSITKTEANHWIKVILID</sequence>
<dbReference type="InterPro" id="IPR013010">
    <property type="entry name" value="Znf_SIAH"/>
</dbReference>